<dbReference type="InParanoid" id="A0A7J8J7N7"/>
<dbReference type="AlphaFoldDB" id="A0A7J8J7N7"/>
<protein>
    <submittedName>
        <fullName evidence="2">Uncharacterized protein</fullName>
    </submittedName>
</protein>
<accession>A0A7J8J7N7</accession>
<keyword evidence="1" id="KW-0812">Transmembrane</keyword>
<evidence type="ECO:0000313" key="2">
    <source>
        <dbReference type="EMBL" id="KAF6492460.1"/>
    </source>
</evidence>
<reference evidence="2 3" key="1">
    <citation type="journal article" date="2020" name="Nature">
        <title>Six reference-quality genomes reveal evolution of bat adaptations.</title>
        <authorList>
            <person name="Jebb D."/>
            <person name="Huang Z."/>
            <person name="Pippel M."/>
            <person name="Hughes G.M."/>
            <person name="Lavrichenko K."/>
            <person name="Devanna P."/>
            <person name="Winkler S."/>
            <person name="Jermiin L.S."/>
            <person name="Skirmuntt E.C."/>
            <person name="Katzourakis A."/>
            <person name="Burkitt-Gray L."/>
            <person name="Ray D.A."/>
            <person name="Sullivan K.A.M."/>
            <person name="Roscito J.G."/>
            <person name="Kirilenko B.M."/>
            <person name="Davalos L.M."/>
            <person name="Corthals A.P."/>
            <person name="Power M.L."/>
            <person name="Jones G."/>
            <person name="Ransome R.D."/>
            <person name="Dechmann D.K.N."/>
            <person name="Locatelli A.G."/>
            <person name="Puechmaille S.J."/>
            <person name="Fedrigo O."/>
            <person name="Jarvis E.D."/>
            <person name="Hiller M."/>
            <person name="Vernes S.C."/>
            <person name="Myers E.W."/>
            <person name="Teeling E.C."/>
        </authorList>
    </citation>
    <scope>NUCLEOTIDE SEQUENCE [LARGE SCALE GENOMIC DNA]</scope>
    <source>
        <strain evidence="2">MMolMol1</strain>
        <tissue evidence="2">Muscle</tissue>
    </source>
</reference>
<comment type="caution">
    <text evidence="2">The sequence shown here is derived from an EMBL/GenBank/DDBJ whole genome shotgun (WGS) entry which is preliminary data.</text>
</comment>
<feature type="transmembrane region" description="Helical" evidence="1">
    <location>
        <begin position="43"/>
        <end position="68"/>
    </location>
</feature>
<proteinExistence type="predicted"/>
<gene>
    <name evidence="2" type="ORF">HJG59_009662</name>
</gene>
<sequence>MLLSFLKIMALNSISYNFLNCISFISSSVEFSCSFIWDLYLCFIIFAISVGFGACQIYPMVFGVLLFVASSTRFGGVWEDPHETPMSSLTFLGRFASPGKVQLSTRFLLEAISFSYLMSLGL</sequence>
<organism evidence="2 3">
    <name type="scientific">Molossus molossus</name>
    <name type="common">Pallas' mastiff bat</name>
    <name type="synonym">Vespertilio molossus</name>
    <dbReference type="NCBI Taxonomy" id="27622"/>
    <lineage>
        <taxon>Eukaryota</taxon>
        <taxon>Metazoa</taxon>
        <taxon>Chordata</taxon>
        <taxon>Craniata</taxon>
        <taxon>Vertebrata</taxon>
        <taxon>Euteleostomi</taxon>
        <taxon>Mammalia</taxon>
        <taxon>Eutheria</taxon>
        <taxon>Laurasiatheria</taxon>
        <taxon>Chiroptera</taxon>
        <taxon>Yangochiroptera</taxon>
        <taxon>Molossidae</taxon>
        <taxon>Molossus</taxon>
    </lineage>
</organism>
<dbReference type="Proteomes" id="UP000550707">
    <property type="component" value="Unassembled WGS sequence"/>
</dbReference>
<keyword evidence="1" id="KW-1133">Transmembrane helix</keyword>
<name>A0A7J8J7N7_MOLMO</name>
<evidence type="ECO:0000313" key="3">
    <source>
        <dbReference type="Proteomes" id="UP000550707"/>
    </source>
</evidence>
<evidence type="ECO:0000256" key="1">
    <source>
        <dbReference type="SAM" id="Phobius"/>
    </source>
</evidence>
<dbReference type="EMBL" id="JACASF010000002">
    <property type="protein sequence ID" value="KAF6492460.1"/>
    <property type="molecule type" value="Genomic_DNA"/>
</dbReference>
<keyword evidence="1" id="KW-0472">Membrane</keyword>
<keyword evidence="3" id="KW-1185">Reference proteome</keyword>